<dbReference type="SUPFAM" id="SSF46785">
    <property type="entry name" value="Winged helix' DNA-binding domain"/>
    <property type="match status" value="1"/>
</dbReference>
<sequence length="236" mass="26347">MIKGRPQHFRVVLIEDDPMVRDIHRQFIEQTAGFAVVGTAGNGAEGAQLIRRLHPDLAILDIFMPMQDGLETLQQLRSEPVNVDVIAITAANDTQTIRKVLQLGAVDYIMKPFKYDRVKRALEHYRNLRTQIEARASLSQTDLDRMLQHGDGGSGGGSAPNALPKGLQEQTKNQIMGYLLEQEEARSAEEVADGVGIARVTARRYLEHLEKSGVLALDVHYGSVGRPVNRYRVKRK</sequence>
<reference evidence="13 14" key="1">
    <citation type="submission" date="2014-12" db="EMBL/GenBank/DDBJ databases">
        <title>Draft genome sequence of Paenibacillus kamchatkensis strain B-2647.</title>
        <authorList>
            <person name="Karlyshev A.V."/>
            <person name="Kudryashova E.B."/>
        </authorList>
    </citation>
    <scope>NUCLEOTIDE SEQUENCE [LARGE SCALE GENOMIC DNA]</scope>
    <source>
        <strain evidence="13 14">VKM B-2647</strain>
    </source>
</reference>
<comment type="subcellular location">
    <subcellularLocation>
        <location evidence="1 9">Cytoplasm</location>
    </subcellularLocation>
</comment>
<keyword evidence="14" id="KW-1185">Reference proteome</keyword>
<evidence type="ECO:0000256" key="11">
    <source>
        <dbReference type="SAM" id="MobiDB-lite"/>
    </source>
</evidence>
<dbReference type="InterPro" id="IPR024187">
    <property type="entry name" value="Sig_transdc_resp-reg_cit/mal"/>
</dbReference>
<evidence type="ECO:0000256" key="3">
    <source>
        <dbReference type="ARBA" id="ARBA00022553"/>
    </source>
</evidence>
<keyword evidence="7 9" id="KW-0010">Activator</keyword>
<accession>A0ABR5AGB1</accession>
<dbReference type="CDD" id="cd19925">
    <property type="entry name" value="REC_citrate_TCS"/>
    <property type="match status" value="1"/>
</dbReference>
<evidence type="ECO:0000259" key="12">
    <source>
        <dbReference type="PROSITE" id="PS50110"/>
    </source>
</evidence>
<dbReference type="PROSITE" id="PS50110">
    <property type="entry name" value="RESPONSE_REGULATORY"/>
    <property type="match status" value="1"/>
</dbReference>
<evidence type="ECO:0000256" key="7">
    <source>
        <dbReference type="ARBA" id="ARBA00023159"/>
    </source>
</evidence>
<keyword evidence="5 9" id="KW-0805">Transcription regulation</keyword>
<evidence type="ECO:0000313" key="13">
    <source>
        <dbReference type="EMBL" id="KIL39863.1"/>
    </source>
</evidence>
<keyword evidence="6 9" id="KW-0238">DNA-binding</keyword>
<evidence type="ECO:0000256" key="9">
    <source>
        <dbReference type="PIRNR" id="PIRNR006171"/>
    </source>
</evidence>
<keyword evidence="4 9" id="KW-0902">Two-component regulatory system</keyword>
<keyword evidence="2 9" id="KW-0963">Cytoplasm</keyword>
<evidence type="ECO:0000313" key="14">
    <source>
        <dbReference type="Proteomes" id="UP000031967"/>
    </source>
</evidence>
<evidence type="ECO:0000256" key="10">
    <source>
        <dbReference type="PROSITE-ProRule" id="PRU00169"/>
    </source>
</evidence>
<dbReference type="EMBL" id="JXAK01000030">
    <property type="protein sequence ID" value="KIL39863.1"/>
    <property type="molecule type" value="Genomic_DNA"/>
</dbReference>
<dbReference type="InterPro" id="IPR048714">
    <property type="entry name" value="DpiA-like_HTH"/>
</dbReference>
<keyword evidence="3 10" id="KW-0597">Phosphoprotein</keyword>
<comment type="caution">
    <text evidence="13">The sequence shown here is derived from an EMBL/GenBank/DDBJ whole genome shotgun (WGS) entry which is preliminary data.</text>
</comment>
<dbReference type="SUPFAM" id="SSF52172">
    <property type="entry name" value="CheY-like"/>
    <property type="match status" value="1"/>
</dbReference>
<protein>
    <recommendedName>
        <fullName evidence="9">Transcriptional regulatory protein</fullName>
    </recommendedName>
</protein>
<organism evidence="13 14">
    <name type="scientific">Gordoniibacillus kamchatkensis</name>
    <dbReference type="NCBI Taxonomy" id="1590651"/>
    <lineage>
        <taxon>Bacteria</taxon>
        <taxon>Bacillati</taxon>
        <taxon>Bacillota</taxon>
        <taxon>Bacilli</taxon>
        <taxon>Bacillales</taxon>
        <taxon>Paenibacillaceae</taxon>
        <taxon>Gordoniibacillus</taxon>
    </lineage>
</organism>
<dbReference type="Proteomes" id="UP000031967">
    <property type="component" value="Unassembled WGS sequence"/>
</dbReference>
<dbReference type="Pfam" id="PF00072">
    <property type="entry name" value="Response_reg"/>
    <property type="match status" value="1"/>
</dbReference>
<dbReference type="InterPro" id="IPR036388">
    <property type="entry name" value="WH-like_DNA-bd_sf"/>
</dbReference>
<dbReference type="InterPro" id="IPR001789">
    <property type="entry name" value="Sig_transdc_resp-reg_receiver"/>
</dbReference>
<dbReference type="PIRSF" id="PIRSF006171">
    <property type="entry name" value="RR_citrat_malat"/>
    <property type="match status" value="1"/>
</dbReference>
<feature type="domain" description="Response regulatory" evidence="12">
    <location>
        <begin position="10"/>
        <end position="126"/>
    </location>
</feature>
<dbReference type="PANTHER" id="PTHR45526">
    <property type="entry name" value="TRANSCRIPTIONAL REGULATORY PROTEIN DPIA"/>
    <property type="match status" value="1"/>
</dbReference>
<gene>
    <name evidence="13" type="ORF">SD70_17540</name>
</gene>
<evidence type="ECO:0000256" key="1">
    <source>
        <dbReference type="ARBA" id="ARBA00004496"/>
    </source>
</evidence>
<keyword evidence="8 9" id="KW-0804">Transcription</keyword>
<evidence type="ECO:0000256" key="8">
    <source>
        <dbReference type="ARBA" id="ARBA00023163"/>
    </source>
</evidence>
<dbReference type="InterPro" id="IPR051271">
    <property type="entry name" value="2C-system_Tx_regulators"/>
</dbReference>
<feature type="region of interest" description="Disordered" evidence="11">
    <location>
        <begin position="145"/>
        <end position="165"/>
    </location>
</feature>
<dbReference type="Gene3D" id="3.40.50.2300">
    <property type="match status" value="1"/>
</dbReference>
<feature type="modified residue" description="4-aspartylphosphate" evidence="10">
    <location>
        <position position="61"/>
    </location>
</feature>
<dbReference type="InterPro" id="IPR036390">
    <property type="entry name" value="WH_DNA-bd_sf"/>
</dbReference>
<evidence type="ECO:0000256" key="6">
    <source>
        <dbReference type="ARBA" id="ARBA00023125"/>
    </source>
</evidence>
<dbReference type="PANTHER" id="PTHR45526:SF1">
    <property type="entry name" value="TRANSCRIPTIONAL REGULATORY PROTEIN DCUR-RELATED"/>
    <property type="match status" value="1"/>
</dbReference>
<dbReference type="Gene3D" id="1.10.10.10">
    <property type="entry name" value="Winged helix-like DNA-binding domain superfamily/Winged helix DNA-binding domain"/>
    <property type="match status" value="1"/>
</dbReference>
<evidence type="ECO:0000256" key="2">
    <source>
        <dbReference type="ARBA" id="ARBA00022490"/>
    </source>
</evidence>
<evidence type="ECO:0000256" key="5">
    <source>
        <dbReference type="ARBA" id="ARBA00023015"/>
    </source>
</evidence>
<evidence type="ECO:0000256" key="4">
    <source>
        <dbReference type="ARBA" id="ARBA00023012"/>
    </source>
</evidence>
<dbReference type="SMART" id="SM00448">
    <property type="entry name" value="REC"/>
    <property type="match status" value="1"/>
</dbReference>
<dbReference type="RefSeq" id="WP_041048829.1">
    <property type="nucleotide sequence ID" value="NZ_JXAK01000030.1"/>
</dbReference>
<dbReference type="InterPro" id="IPR011006">
    <property type="entry name" value="CheY-like_superfamily"/>
</dbReference>
<dbReference type="Pfam" id="PF20714">
    <property type="entry name" value="HTH_64"/>
    <property type="match status" value="1"/>
</dbReference>
<proteinExistence type="predicted"/>
<name>A0ABR5AGB1_9BACL</name>